<gene>
    <name evidence="1" type="ORF">g.23576</name>
</gene>
<name>A0A1B6DRW5_9HEMI</name>
<proteinExistence type="predicted"/>
<accession>A0A1B6DRW5</accession>
<organism evidence="1">
    <name type="scientific">Clastoptera arizonana</name>
    <name type="common">Arizona spittle bug</name>
    <dbReference type="NCBI Taxonomy" id="38151"/>
    <lineage>
        <taxon>Eukaryota</taxon>
        <taxon>Metazoa</taxon>
        <taxon>Ecdysozoa</taxon>
        <taxon>Arthropoda</taxon>
        <taxon>Hexapoda</taxon>
        <taxon>Insecta</taxon>
        <taxon>Pterygota</taxon>
        <taxon>Neoptera</taxon>
        <taxon>Paraneoptera</taxon>
        <taxon>Hemiptera</taxon>
        <taxon>Auchenorrhyncha</taxon>
        <taxon>Cercopoidea</taxon>
        <taxon>Clastopteridae</taxon>
        <taxon>Clastoptera</taxon>
    </lineage>
</organism>
<sequence>MYDVYSNKQDFNKVPYDTSYANQNQDLKKLIYDIPCSDYKAVDVKYDTAYSKSPESSKCSKAAYESYDLNRNQNSVVYDSVNKATYVELPVDYRVTCDKPCDDKVDVCKSYNALPVYADHPPTPDTTLYNIPYKPLNPPTAFYDTSYTRPPTAPYDGYTYNKPPPTTVTGDSYPKPQLNLEPPQVNKNYFNGFYNSTYSDSKNKPYNPAPAYNYRPVNRVFYDPNFMKYFPNNPSCNGSSVGAPNINLNIYEATSDTLPLDKPAFDSQYDYGCRQTFLS</sequence>
<protein>
    <submittedName>
        <fullName evidence="1">Uncharacterized protein</fullName>
    </submittedName>
</protein>
<evidence type="ECO:0000313" key="1">
    <source>
        <dbReference type="EMBL" id="JAS28420.1"/>
    </source>
</evidence>
<dbReference type="EMBL" id="GEDC01008878">
    <property type="protein sequence ID" value="JAS28420.1"/>
    <property type="molecule type" value="Transcribed_RNA"/>
</dbReference>
<reference evidence="1" key="1">
    <citation type="submission" date="2015-12" db="EMBL/GenBank/DDBJ databases">
        <title>De novo transcriptome assembly of four potential Pierce s Disease insect vectors from Arizona vineyards.</title>
        <authorList>
            <person name="Tassone E.E."/>
        </authorList>
    </citation>
    <scope>NUCLEOTIDE SEQUENCE</scope>
</reference>
<dbReference type="AlphaFoldDB" id="A0A1B6DRW5"/>